<name>A0A9W9RXD9_9EURO</name>
<keyword evidence="3" id="KW-1185">Reference proteome</keyword>
<dbReference type="SUPFAM" id="SSF53335">
    <property type="entry name" value="S-adenosyl-L-methionine-dependent methyltransferases"/>
    <property type="match status" value="1"/>
</dbReference>
<gene>
    <name evidence="2" type="ORF">N7496_007861</name>
</gene>
<evidence type="ECO:0008006" key="4">
    <source>
        <dbReference type="Google" id="ProtNLM"/>
    </source>
</evidence>
<reference evidence="2" key="2">
    <citation type="journal article" date="2023" name="IMA Fungus">
        <title>Comparative genomic study of the Penicillium genus elucidates a diverse pangenome and 15 lateral gene transfer events.</title>
        <authorList>
            <person name="Petersen C."/>
            <person name="Sorensen T."/>
            <person name="Nielsen M.R."/>
            <person name="Sondergaard T.E."/>
            <person name="Sorensen J.L."/>
            <person name="Fitzpatrick D.A."/>
            <person name="Frisvad J.C."/>
            <person name="Nielsen K.L."/>
        </authorList>
    </citation>
    <scope>NUCLEOTIDE SEQUENCE</scope>
    <source>
        <strain evidence="2">IBT 29864</strain>
    </source>
</reference>
<dbReference type="GeneID" id="81439959"/>
<sequence>MSAEIVVDPDYYTLDKAVAADDDWKSTTGGMLRLLLNQSFASDTTSLASEVARGRLENGRRRVYHAKRSIHAVGLTRLCRYQSLKSEEYWSPSDDQQFEAYETGHLVALLLEYHQPKLLHRAPLKKPKNILDVGTGKGNWAIDMADAYPDATVRGVDLSPPPVTWMPPNCVFELDDLLQEWTWSEPFDFIYLRHMLGSFDEEGWNTLYKRCYNNLEPGGWIEEFELDIRVKTDDNSLPEDSELAKWGENFMGCSERAGRALTVQETMRSKIEKAGFIDVHEQVYKVPIGPWPKDRVYKEVGQLNYHHWVTGMEGYAMWLLTKFGAPTPWTVEEVQVYLAKVRADLKNPSIHGWHYGRKVWARKPRAGEVKEVKEESVEAPVTPEPSP</sequence>
<evidence type="ECO:0000313" key="2">
    <source>
        <dbReference type="EMBL" id="KAJ5368101.1"/>
    </source>
</evidence>
<feature type="region of interest" description="Disordered" evidence="1">
    <location>
        <begin position="366"/>
        <end position="387"/>
    </location>
</feature>
<proteinExistence type="predicted"/>
<accession>A0A9W9RXD9</accession>
<dbReference type="AlphaFoldDB" id="A0A9W9RXD9"/>
<comment type="caution">
    <text evidence="2">The sequence shown here is derived from an EMBL/GenBank/DDBJ whole genome shotgun (WGS) entry which is preliminary data.</text>
</comment>
<dbReference type="RefSeq" id="XP_056552843.1">
    <property type="nucleotide sequence ID" value="XM_056700780.1"/>
</dbReference>
<dbReference type="PANTHER" id="PTHR43591">
    <property type="entry name" value="METHYLTRANSFERASE"/>
    <property type="match status" value="1"/>
</dbReference>
<organism evidence="2 3">
    <name type="scientific">Penicillium cataractarum</name>
    <dbReference type="NCBI Taxonomy" id="2100454"/>
    <lineage>
        <taxon>Eukaryota</taxon>
        <taxon>Fungi</taxon>
        <taxon>Dikarya</taxon>
        <taxon>Ascomycota</taxon>
        <taxon>Pezizomycotina</taxon>
        <taxon>Eurotiomycetes</taxon>
        <taxon>Eurotiomycetidae</taxon>
        <taxon>Eurotiales</taxon>
        <taxon>Aspergillaceae</taxon>
        <taxon>Penicillium</taxon>
    </lineage>
</organism>
<dbReference type="InterPro" id="IPR029063">
    <property type="entry name" value="SAM-dependent_MTases_sf"/>
</dbReference>
<dbReference type="GO" id="GO:0008168">
    <property type="term" value="F:methyltransferase activity"/>
    <property type="evidence" value="ECO:0007669"/>
    <property type="project" value="TreeGrafter"/>
</dbReference>
<dbReference type="CDD" id="cd02440">
    <property type="entry name" value="AdoMet_MTases"/>
    <property type="match status" value="1"/>
</dbReference>
<dbReference type="OrthoDB" id="529367at2759"/>
<evidence type="ECO:0000256" key="1">
    <source>
        <dbReference type="SAM" id="MobiDB-lite"/>
    </source>
</evidence>
<protein>
    <recommendedName>
        <fullName evidence="4">S-adenosyl-L-methionine-dependent methyltransferase</fullName>
    </recommendedName>
</protein>
<dbReference type="Gene3D" id="3.40.50.150">
    <property type="entry name" value="Vaccinia Virus protein VP39"/>
    <property type="match status" value="1"/>
</dbReference>
<reference evidence="2" key="1">
    <citation type="submission" date="2022-11" db="EMBL/GenBank/DDBJ databases">
        <authorList>
            <person name="Petersen C."/>
        </authorList>
    </citation>
    <scope>NUCLEOTIDE SEQUENCE</scope>
    <source>
        <strain evidence="2">IBT 29864</strain>
    </source>
</reference>
<feature type="compositionally biased region" description="Basic and acidic residues" evidence="1">
    <location>
        <begin position="366"/>
        <end position="376"/>
    </location>
</feature>
<dbReference type="Pfam" id="PF13489">
    <property type="entry name" value="Methyltransf_23"/>
    <property type="match status" value="1"/>
</dbReference>
<dbReference type="PANTHER" id="PTHR43591:SF10">
    <property type="entry name" value="ABC TRANSMEMBRANE TYPE-1 DOMAIN-CONTAINING PROTEIN-RELATED"/>
    <property type="match status" value="1"/>
</dbReference>
<dbReference type="Proteomes" id="UP001147782">
    <property type="component" value="Unassembled WGS sequence"/>
</dbReference>
<evidence type="ECO:0000313" key="3">
    <source>
        <dbReference type="Proteomes" id="UP001147782"/>
    </source>
</evidence>
<dbReference type="EMBL" id="JAPZBS010000007">
    <property type="protein sequence ID" value="KAJ5368101.1"/>
    <property type="molecule type" value="Genomic_DNA"/>
</dbReference>